<evidence type="ECO:0000313" key="1">
    <source>
        <dbReference type="EMBL" id="MBC3874470.1"/>
    </source>
</evidence>
<reference evidence="1 2" key="1">
    <citation type="submission" date="2020-08" db="EMBL/GenBank/DDBJ databases">
        <title>Novel species isolated from subtropical streams in China.</title>
        <authorList>
            <person name="Lu H."/>
        </authorList>
    </citation>
    <scope>NUCLEOTIDE SEQUENCE [LARGE SCALE GENOMIC DNA]</scope>
    <source>
        <strain evidence="1 2">LX15W</strain>
    </source>
</reference>
<organism evidence="1 2">
    <name type="scientific">Undibacterium flavidum</name>
    <dbReference type="NCBI Taxonomy" id="2762297"/>
    <lineage>
        <taxon>Bacteria</taxon>
        <taxon>Pseudomonadati</taxon>
        <taxon>Pseudomonadota</taxon>
        <taxon>Betaproteobacteria</taxon>
        <taxon>Burkholderiales</taxon>
        <taxon>Oxalobacteraceae</taxon>
        <taxon>Undibacterium</taxon>
    </lineage>
</organism>
<comment type="caution">
    <text evidence="1">The sequence shown here is derived from an EMBL/GenBank/DDBJ whole genome shotgun (WGS) entry which is preliminary data.</text>
</comment>
<evidence type="ECO:0000313" key="2">
    <source>
        <dbReference type="Proteomes" id="UP000624279"/>
    </source>
</evidence>
<dbReference type="Proteomes" id="UP000624279">
    <property type="component" value="Unassembled WGS sequence"/>
</dbReference>
<gene>
    <name evidence="1" type="ORF">H8K55_12795</name>
</gene>
<dbReference type="EMBL" id="JACOGA010000011">
    <property type="protein sequence ID" value="MBC3874470.1"/>
    <property type="molecule type" value="Genomic_DNA"/>
</dbReference>
<proteinExistence type="predicted"/>
<dbReference type="InterPro" id="IPR043746">
    <property type="entry name" value="DUF5691"/>
</dbReference>
<keyword evidence="2" id="KW-1185">Reference proteome</keyword>
<accession>A0ABR6YD28</accession>
<dbReference type="RefSeq" id="WP_186942463.1">
    <property type="nucleotide sequence ID" value="NZ_JACOGA010000011.1"/>
</dbReference>
<protein>
    <recommendedName>
        <fullName evidence="3">HEAT repeat protein</fullName>
    </recommendedName>
</protein>
<evidence type="ECO:0008006" key="3">
    <source>
        <dbReference type="Google" id="ProtNLM"/>
    </source>
</evidence>
<name>A0ABR6YD28_9BURK</name>
<dbReference type="Pfam" id="PF18944">
    <property type="entry name" value="DUF5691"/>
    <property type="match status" value="1"/>
</dbReference>
<sequence>MLLPEKIHKAVLVGTSRSAIHPQQDELSSASELDSLLRDAAMPNLRLWQTIAANDLWLRAGYTPGLWSDASTEKMALVSASKNDEIEHCPLAAQELLHLILRDIHAELLAQWLQHAHARNATLPARFLVPLLNKADKDLSMQKLLKPLLGARGHWLVQQHPEWRTQYSLDSDKHESDEALTEQWHLASSQQREEILRILRVRNPQNARELLQQDWANESPENRATLLACLNIELSITDEDFLERALEDKRKEVRTVAQELLRRLPDSQLVQRCQERLSHIFSIEKSTGINAALGSFLAKLGANNVQASLQIKLPESVDKSMKRDGIGLQSYPGLGEKASWLRDLMRSTPAQHWVTTWQLTPSQILQLLSQHEFKDALLQGLLSSITEQATDTTADPTLADCYADWIALLIEHISKDKIHVDLNLIHALVRRLRNLAPAMQDKLLIACMDNYSRQDLHILYAWSQLQSAASEHATPVSQVLSQAWLQHVQRQIAQSKQTAWDLRQHLKQIAYWLDVSDLSYTTQSWPADDWEHWSFWREAVHEFRDTFQFRHQLKHSFMETSI</sequence>